<dbReference type="REBASE" id="49124">
    <property type="entry name" value="Orh15997ORF503P"/>
</dbReference>
<feature type="domain" description="Type II methyltransferase M.TaqI-like" evidence="8">
    <location>
        <begin position="546"/>
        <end position="798"/>
    </location>
</feature>
<keyword evidence="11" id="KW-1185">Reference proteome</keyword>
<dbReference type="Pfam" id="PF12950">
    <property type="entry name" value="TaqI_C"/>
    <property type="match status" value="1"/>
</dbReference>
<evidence type="ECO:0000259" key="8">
    <source>
        <dbReference type="Pfam" id="PF07669"/>
    </source>
</evidence>
<evidence type="ECO:0000313" key="11">
    <source>
        <dbReference type="Proteomes" id="UP000006051"/>
    </source>
</evidence>
<dbReference type="InterPro" id="IPR011639">
    <property type="entry name" value="MethylTrfase_TaqI-like_dom"/>
</dbReference>
<evidence type="ECO:0000256" key="2">
    <source>
        <dbReference type="ARBA" id="ARBA00022603"/>
    </source>
</evidence>
<evidence type="ECO:0000256" key="3">
    <source>
        <dbReference type="ARBA" id="ARBA00022679"/>
    </source>
</evidence>
<dbReference type="PROSITE" id="PS00092">
    <property type="entry name" value="N6_MTASE"/>
    <property type="match status" value="1"/>
</dbReference>
<reference evidence="10 11" key="1">
    <citation type="submission" date="2012-06" db="EMBL/GenBank/DDBJ databases">
        <title>The complete genome of Ornithobacterium rhinotracheale DSM 15997.</title>
        <authorList>
            <consortium name="US DOE Joint Genome Institute (JGI-PGF)"/>
            <person name="Lucas S."/>
            <person name="Copeland A."/>
            <person name="Lapidus A."/>
            <person name="Goodwin L."/>
            <person name="Pitluck S."/>
            <person name="Peters L."/>
            <person name="Mikhailova N."/>
            <person name="Teshima H."/>
            <person name="Kyrpides N."/>
            <person name="Mavromatis K."/>
            <person name="Pagani I."/>
            <person name="Ivanova N."/>
            <person name="Ovchinnikova G."/>
            <person name="Zeytun A."/>
            <person name="Detter J.C."/>
            <person name="Han C."/>
            <person name="Land M."/>
            <person name="Hauser L."/>
            <person name="Markowitz V."/>
            <person name="Cheng J.-F."/>
            <person name="Hugenholtz P."/>
            <person name="Woyke T."/>
            <person name="Wu D."/>
            <person name="Lang E."/>
            <person name="Kopitz M."/>
            <person name="Brambilla E."/>
            <person name="Klenk H.-P."/>
            <person name="Eisen J.A."/>
        </authorList>
    </citation>
    <scope>NUCLEOTIDE SEQUENCE [LARGE SCALE GENOMIC DNA]</scope>
    <source>
        <strain evidence="11">ATCC 51463 / DSM 15997 / CCUG 23171 / LMG 9086</strain>
    </source>
</reference>
<name>I3ZYC4_ORNRL</name>
<dbReference type="PANTHER" id="PTHR33841">
    <property type="entry name" value="DNA METHYLTRANSFERASE YEEA-RELATED"/>
    <property type="match status" value="1"/>
</dbReference>
<keyword evidence="6" id="KW-0238">DNA-binding</keyword>
<dbReference type="HOGENOM" id="CLU_002539_1_1_10"/>
<sequence length="1112" mass="129390">MKTQEAFKKYFSTAYQGSKDFVQNVIFPIFGEDNYKESYEYDVLTENKDLKKLADRSGIVSVKAIGSIELTAYSIQVFDIQVRENMQLGRSKVNIQAVVRRITETYQGAFMIFHHLDNASEWRFSFFDRGADNKEVTSAKRYTYLVGEGQQCRTVAERFEKLAQINKIKRTDIIEAFSVESLSKEFYNELFAWYQWVLSEQVGITFPNNIDNPDDDRWKLEEQVIRLITRLLFVWFIKQKGLVPDILFKEKNLSEILKEFQPESAEQGNYYNAILQNLFFATLNKAISERGFAKLKNKRDIKTLYRYAEMFQEESEDKILSLFTPVPFLNGGLFECLDKEISTDGVRYHLDGFSRNDKKSANGHFKYRAFIPNIVFFDKQKGIIPLLKKYNFTVEENSPSEVQVALDPELLGNVFENLLGAYNPETKESARKQSGSFYTPKDVVAYMVDESLKVYLEQALEGYPTISQEVVEQLFESDSLPEVLEQNHDLCEEVAEKLRAVKILDPACGSGAFPMGILNRMVEILEKLDARNEKTIYEQKLHLIEKCIYGVDIQTIASQISKLRFFISLIVEQESKLDIDNAAQNYNIKTLPNLETKFVTANTLLGVKKKNIQLNLFENTEIEDTKQELLTIRKNHFYAQTAHSKKQLREQDAKLREKLIKLLKENHEFAPEDAIQFSHWNPYDQNASSPFFDPDWMFGIEQGFDIVIGNPPYIQLMKDGGALSKIYEKCNFQTFVRTGDIYQLFYERGWQLLKEKGTLCYITSNKWMRAGYGEKTRKFFAEKTNPKILIDFAGQKIFESATVDTNILLFAKEKNTFKTKACVIKESVLNKLSDYFNQNANFISFSSKDSWVILSPIEQQIKSKIEKIGIPLKDWDVQINYGIKTGYNDAFIISGSKKDEILANCKTEEERKKTAEIIRPILRGRDIKRYGYDFADLWLINTHNGIKEKGIKPINIDDYPAIKKHLDQYWSRLEKRADQGVTPYNLRNCAYMEDFYKQKIMYSEIVREPQFYLDETGKFYPEATTFIMTGSNIEYLYHLLNSNVVTYFFKEFYAGGGLGNEGYRYKKVFLEKLPIPKNTLNIEVSEINIDNYLYNLYGFTDEEIKFLNEQFK</sequence>
<dbReference type="GO" id="GO:0009307">
    <property type="term" value="P:DNA restriction-modification system"/>
    <property type="evidence" value="ECO:0007669"/>
    <property type="project" value="UniProtKB-KW"/>
</dbReference>
<protein>
    <recommendedName>
        <fullName evidence="1">site-specific DNA-methyltransferase (adenine-specific)</fullName>
        <ecNumber evidence="1">2.1.1.72</ecNumber>
    </recommendedName>
</protein>
<evidence type="ECO:0000256" key="6">
    <source>
        <dbReference type="ARBA" id="ARBA00023125"/>
    </source>
</evidence>
<dbReference type="Gene3D" id="3.40.50.150">
    <property type="entry name" value="Vaccinia Virus protein VP39"/>
    <property type="match status" value="1"/>
</dbReference>
<keyword evidence="10" id="KW-0540">Nuclease</keyword>
<dbReference type="PRINTS" id="PR00507">
    <property type="entry name" value="N12N6MTFRASE"/>
</dbReference>
<dbReference type="Pfam" id="PF07669">
    <property type="entry name" value="Eco57I"/>
    <property type="match status" value="1"/>
</dbReference>
<dbReference type="Proteomes" id="UP000006051">
    <property type="component" value="Chromosome"/>
</dbReference>
<keyword evidence="3" id="KW-0808">Transferase</keyword>
<dbReference type="GO" id="GO:0004519">
    <property type="term" value="F:endonuclease activity"/>
    <property type="evidence" value="ECO:0007669"/>
    <property type="project" value="UniProtKB-KW"/>
</dbReference>
<keyword evidence="4" id="KW-0949">S-adenosyl-L-methionine</keyword>
<dbReference type="AlphaFoldDB" id="I3ZYC4"/>
<dbReference type="InterPro" id="IPR050953">
    <property type="entry name" value="N4_N6_ade-DNA_methylase"/>
</dbReference>
<keyword evidence="2" id="KW-0489">Methyltransferase</keyword>
<dbReference type="GeneID" id="97257244"/>
<evidence type="ECO:0000256" key="1">
    <source>
        <dbReference type="ARBA" id="ARBA00011900"/>
    </source>
</evidence>
<organism evidence="10 11">
    <name type="scientific">Ornithobacterium rhinotracheale (strain ATCC 51463 / DSM 15997 / CCUG 23171 / CIP 104009 / LMG 9086)</name>
    <dbReference type="NCBI Taxonomy" id="867902"/>
    <lineage>
        <taxon>Bacteria</taxon>
        <taxon>Pseudomonadati</taxon>
        <taxon>Bacteroidota</taxon>
        <taxon>Flavobacteriia</taxon>
        <taxon>Flavobacteriales</taxon>
        <taxon>Weeksellaceae</taxon>
        <taxon>Ornithobacterium</taxon>
    </lineage>
</organism>
<dbReference type="PANTHER" id="PTHR33841:SF1">
    <property type="entry name" value="DNA METHYLTRANSFERASE A"/>
    <property type="match status" value="1"/>
</dbReference>
<dbReference type="SUPFAM" id="SSF53335">
    <property type="entry name" value="S-adenosyl-L-methionine-dependent methyltransferases"/>
    <property type="match status" value="1"/>
</dbReference>
<evidence type="ECO:0000259" key="9">
    <source>
        <dbReference type="Pfam" id="PF12950"/>
    </source>
</evidence>
<proteinExistence type="predicted"/>
<evidence type="ECO:0000313" key="10">
    <source>
        <dbReference type="EMBL" id="AFL96708.1"/>
    </source>
</evidence>
<dbReference type="PATRIC" id="fig|867902.3.peg.490"/>
<dbReference type="InterPro" id="IPR002052">
    <property type="entry name" value="DNA_methylase_N6_adenine_CS"/>
</dbReference>
<dbReference type="EMBL" id="CP003283">
    <property type="protein sequence ID" value="AFL96708.1"/>
    <property type="molecule type" value="Genomic_DNA"/>
</dbReference>
<evidence type="ECO:0000256" key="5">
    <source>
        <dbReference type="ARBA" id="ARBA00022747"/>
    </source>
</evidence>
<dbReference type="STRING" id="867902.Ornrh_0503"/>
<keyword evidence="10" id="KW-0378">Hydrolase</keyword>
<dbReference type="EC" id="2.1.1.72" evidence="1"/>
<evidence type="ECO:0000256" key="4">
    <source>
        <dbReference type="ARBA" id="ARBA00022691"/>
    </source>
</evidence>
<dbReference type="InterPro" id="IPR029063">
    <property type="entry name" value="SAM-dependent_MTases_sf"/>
</dbReference>
<gene>
    <name evidence="10" type="ordered locus">Ornrh_0503</name>
</gene>
<keyword evidence="5" id="KW-0680">Restriction system</keyword>
<dbReference type="RefSeq" id="WP_014790329.1">
    <property type="nucleotide sequence ID" value="NC_018016.1"/>
</dbReference>
<dbReference type="GO" id="GO:0003677">
    <property type="term" value="F:DNA binding"/>
    <property type="evidence" value="ECO:0007669"/>
    <property type="project" value="UniProtKB-KW"/>
</dbReference>
<accession>I3ZYC4</accession>
<feature type="domain" description="TaqI-like C-terminal specificity" evidence="9">
    <location>
        <begin position="920"/>
        <end position="1075"/>
    </location>
</feature>
<dbReference type="KEGG" id="orh:Ornrh_0503"/>
<dbReference type="eggNOG" id="COG1002">
    <property type="taxonomic scope" value="Bacteria"/>
</dbReference>
<keyword evidence="10" id="KW-0255">Endonuclease</keyword>
<dbReference type="GO" id="GO:0009007">
    <property type="term" value="F:site-specific DNA-methyltransferase (adenine-specific) activity"/>
    <property type="evidence" value="ECO:0007669"/>
    <property type="project" value="UniProtKB-EC"/>
</dbReference>
<dbReference type="eggNOG" id="COG0827">
    <property type="taxonomic scope" value="Bacteria"/>
</dbReference>
<dbReference type="InterPro" id="IPR025931">
    <property type="entry name" value="TaqI_C"/>
</dbReference>
<dbReference type="GO" id="GO:0032259">
    <property type="term" value="P:methylation"/>
    <property type="evidence" value="ECO:0007669"/>
    <property type="project" value="UniProtKB-KW"/>
</dbReference>
<comment type="catalytic activity">
    <reaction evidence="7">
        <text>a 2'-deoxyadenosine in DNA + S-adenosyl-L-methionine = an N(6)-methyl-2'-deoxyadenosine in DNA + S-adenosyl-L-homocysteine + H(+)</text>
        <dbReference type="Rhea" id="RHEA:15197"/>
        <dbReference type="Rhea" id="RHEA-COMP:12418"/>
        <dbReference type="Rhea" id="RHEA-COMP:12419"/>
        <dbReference type="ChEBI" id="CHEBI:15378"/>
        <dbReference type="ChEBI" id="CHEBI:57856"/>
        <dbReference type="ChEBI" id="CHEBI:59789"/>
        <dbReference type="ChEBI" id="CHEBI:90615"/>
        <dbReference type="ChEBI" id="CHEBI:90616"/>
        <dbReference type="EC" id="2.1.1.72"/>
    </reaction>
</comment>
<evidence type="ECO:0000256" key="7">
    <source>
        <dbReference type="ARBA" id="ARBA00047942"/>
    </source>
</evidence>